<evidence type="ECO:0000313" key="1">
    <source>
        <dbReference type="EMBL" id="KAK4321996.1"/>
    </source>
</evidence>
<dbReference type="EMBL" id="JAWZYT010000546">
    <property type="protein sequence ID" value="KAK4321996.1"/>
    <property type="molecule type" value="Genomic_DNA"/>
</dbReference>
<proteinExistence type="predicted"/>
<sequence length="144" mass="15736">MPEDGGKVVEDGEKVPEDEGIMVEDGEKVVEDGENVVKYPVPSYLQYSILHKVHSPSLFPAHCTPVPALCSLVQHLVSCPELCLLPLLPALPLPLLPTRTPVPAHNSYLCPCFLNLTQAPTPASYPHPDLVPNHDFYSCLRTCS</sequence>
<comment type="caution">
    <text evidence="1">The sequence shown here is derived from an EMBL/GenBank/DDBJ whole genome shotgun (WGS) entry which is preliminary data.</text>
</comment>
<dbReference type="AlphaFoldDB" id="A0AAE1UIW8"/>
<keyword evidence="2" id="KW-1185">Reference proteome</keyword>
<reference evidence="1" key="1">
    <citation type="submission" date="2023-11" db="EMBL/GenBank/DDBJ databases">
        <title>Genome assemblies of two species of porcelain crab, Petrolisthes cinctipes and Petrolisthes manimaculis (Anomura: Porcellanidae).</title>
        <authorList>
            <person name="Angst P."/>
        </authorList>
    </citation>
    <scope>NUCLEOTIDE SEQUENCE</scope>
    <source>
        <strain evidence="1">PB745_02</strain>
        <tissue evidence="1">Gill</tissue>
    </source>
</reference>
<dbReference type="Proteomes" id="UP001292094">
    <property type="component" value="Unassembled WGS sequence"/>
</dbReference>
<gene>
    <name evidence="1" type="ORF">Pmani_007232</name>
</gene>
<protein>
    <submittedName>
        <fullName evidence="1">Uncharacterized protein</fullName>
    </submittedName>
</protein>
<accession>A0AAE1UIW8</accession>
<name>A0AAE1UIW8_9EUCA</name>
<evidence type="ECO:0000313" key="2">
    <source>
        <dbReference type="Proteomes" id="UP001292094"/>
    </source>
</evidence>
<organism evidence="1 2">
    <name type="scientific">Petrolisthes manimaculis</name>
    <dbReference type="NCBI Taxonomy" id="1843537"/>
    <lineage>
        <taxon>Eukaryota</taxon>
        <taxon>Metazoa</taxon>
        <taxon>Ecdysozoa</taxon>
        <taxon>Arthropoda</taxon>
        <taxon>Crustacea</taxon>
        <taxon>Multicrustacea</taxon>
        <taxon>Malacostraca</taxon>
        <taxon>Eumalacostraca</taxon>
        <taxon>Eucarida</taxon>
        <taxon>Decapoda</taxon>
        <taxon>Pleocyemata</taxon>
        <taxon>Anomura</taxon>
        <taxon>Galatheoidea</taxon>
        <taxon>Porcellanidae</taxon>
        <taxon>Petrolisthes</taxon>
    </lineage>
</organism>